<feature type="chain" id="PRO_5001760926" description="Spore coat protein U domain-containing protein" evidence="1">
    <location>
        <begin position="22"/>
        <end position="321"/>
    </location>
</feature>
<evidence type="ECO:0000313" key="2">
    <source>
        <dbReference type="EMBL" id="KEQ19381.1"/>
    </source>
</evidence>
<dbReference type="EMBL" id="JOKH01000001">
    <property type="protein sequence ID" value="KEQ19381.1"/>
    <property type="molecule type" value="Genomic_DNA"/>
</dbReference>
<accession>A0A081NLQ8</accession>
<evidence type="ECO:0008006" key="4">
    <source>
        <dbReference type="Google" id="ProtNLM"/>
    </source>
</evidence>
<dbReference type="OrthoDB" id="6191467at2"/>
<keyword evidence="1" id="KW-0732">Signal</keyword>
<dbReference type="AlphaFoldDB" id="A0A081NLQ8"/>
<reference evidence="2 3" key="1">
    <citation type="submission" date="2014-06" db="EMBL/GenBank/DDBJ databases">
        <title>Whole Genome Sequences of Three Symbiotic Endozoicomonas Bacteria.</title>
        <authorList>
            <person name="Neave M.J."/>
            <person name="Apprill A."/>
            <person name="Voolstra C.R."/>
        </authorList>
    </citation>
    <scope>NUCLEOTIDE SEQUENCE [LARGE SCALE GENOMIC DNA]</scope>
    <source>
        <strain evidence="2 3">DSM 25634</strain>
    </source>
</reference>
<evidence type="ECO:0000256" key="1">
    <source>
        <dbReference type="SAM" id="SignalP"/>
    </source>
</evidence>
<evidence type="ECO:0000313" key="3">
    <source>
        <dbReference type="Proteomes" id="UP000028073"/>
    </source>
</evidence>
<feature type="signal peptide" evidence="1">
    <location>
        <begin position="1"/>
        <end position="21"/>
    </location>
</feature>
<protein>
    <recommendedName>
        <fullName evidence="4">Spore coat protein U domain-containing protein</fullName>
    </recommendedName>
</protein>
<organism evidence="2 3">
    <name type="scientific">Endozoicomonas numazuensis</name>
    <dbReference type="NCBI Taxonomy" id="1137799"/>
    <lineage>
        <taxon>Bacteria</taxon>
        <taxon>Pseudomonadati</taxon>
        <taxon>Pseudomonadota</taxon>
        <taxon>Gammaproteobacteria</taxon>
        <taxon>Oceanospirillales</taxon>
        <taxon>Endozoicomonadaceae</taxon>
        <taxon>Endozoicomonas</taxon>
    </lineage>
</organism>
<name>A0A081NLQ8_9GAMM</name>
<gene>
    <name evidence="2" type="ORF">GZ78_05320</name>
</gene>
<proteinExistence type="predicted"/>
<dbReference type="Proteomes" id="UP000028073">
    <property type="component" value="Unassembled WGS sequence"/>
</dbReference>
<dbReference type="RefSeq" id="WP_034833178.1">
    <property type="nucleotide sequence ID" value="NZ_JOKH01000001.1"/>
</dbReference>
<comment type="caution">
    <text evidence="2">The sequence shown here is derived from an EMBL/GenBank/DDBJ whole genome shotgun (WGS) entry which is preliminary data.</text>
</comment>
<keyword evidence="3" id="KW-1185">Reference proteome</keyword>
<sequence length="321" mass="35168">MKYFSRVVCSVLILFSAESRAFFDFFGYVADPLHVFSGNANPTYNFTVSFSAYCNSGCVGQDYRLALSDSDPGRQSPITGGTEPLQYPADELSQFLISAQYSQQSNQGSLIPGQWTYPNSSNSLFQTTTNGSVTGSFSFTFNQNRLKQLPAGTYNFSFYIVGEDMYGTLHLDSILVTIPIVVPELVQISGLEDVALDTKDLSGNTLDAQFGVCVFSNTGGVSIDFDGSSNPGSDFMLSKQGQCVNASDCVNYRMVVKTPSENRLNYRRQGHRPNKVWTASAQQDCGGQDNMTLLVKLKRNDLGDIDSGVYSDTMTVTVWAQ</sequence>
<dbReference type="STRING" id="1137799.GZ78_05320"/>